<evidence type="ECO:0000256" key="1">
    <source>
        <dbReference type="ARBA" id="ARBA00002501"/>
    </source>
</evidence>
<keyword evidence="4 7" id="KW-0812">Transmembrane</keyword>
<dbReference type="Proteomes" id="UP000316621">
    <property type="component" value="Chromosome 6"/>
</dbReference>
<proteinExistence type="inferred from homology"/>
<dbReference type="OrthoDB" id="63113at2759"/>
<evidence type="ECO:0000256" key="2">
    <source>
        <dbReference type="ARBA" id="ARBA00004141"/>
    </source>
</evidence>
<dbReference type="GO" id="GO:0016192">
    <property type="term" value="P:vesicle-mediated transport"/>
    <property type="evidence" value="ECO:0007669"/>
    <property type="project" value="TreeGrafter"/>
</dbReference>
<feature type="transmembrane region" description="Helical" evidence="7">
    <location>
        <begin position="68"/>
        <end position="100"/>
    </location>
</feature>
<keyword evidence="7" id="KW-0813">Transport</keyword>
<dbReference type="InterPro" id="IPR004895">
    <property type="entry name" value="Prenylated_rab_accept_PRA1"/>
</dbReference>
<evidence type="ECO:0000313" key="8">
    <source>
        <dbReference type="EMBL" id="RZC65987.1"/>
    </source>
</evidence>
<dbReference type="STRING" id="3469.A0A4Y7JZ86"/>
<comment type="similarity">
    <text evidence="3 7">Belongs to the PRA1 family.</text>
</comment>
<name>A0A4Y7JZ86_PAPSO</name>
<comment type="function">
    <text evidence="1 7">May be involved in both secretory and endocytic intracellular trafficking in the endosomal/prevacuolar compartments.</text>
</comment>
<dbReference type="PANTHER" id="PTHR19317:SF53">
    <property type="entry name" value="PRA1 FAMILY PROTEIN G1"/>
    <property type="match status" value="1"/>
</dbReference>
<keyword evidence="6 7" id="KW-0472">Membrane</keyword>
<keyword evidence="5 7" id="KW-1133">Transmembrane helix</keyword>
<dbReference type="PANTHER" id="PTHR19317">
    <property type="entry name" value="PRENYLATED RAB ACCEPTOR 1-RELATED"/>
    <property type="match status" value="1"/>
</dbReference>
<comment type="subcellular location">
    <subcellularLocation>
        <location evidence="2 7">Membrane</location>
        <topology evidence="2 7">Multi-pass membrane protein</topology>
    </subcellularLocation>
</comment>
<evidence type="ECO:0000256" key="4">
    <source>
        <dbReference type="ARBA" id="ARBA00022692"/>
    </source>
</evidence>
<gene>
    <name evidence="8" type="ORF">C5167_009675</name>
</gene>
<dbReference type="Gramene" id="RZC65987">
    <property type="protein sequence ID" value="RZC65987"/>
    <property type="gene ID" value="C5167_009675"/>
</dbReference>
<evidence type="ECO:0000256" key="7">
    <source>
        <dbReference type="RuleBase" id="RU363107"/>
    </source>
</evidence>
<accession>A0A4Y7JZ86</accession>
<dbReference type="EMBL" id="CM010720">
    <property type="protein sequence ID" value="RZC65987.1"/>
    <property type="molecule type" value="Genomic_DNA"/>
</dbReference>
<sequence length="190" mass="20869">MAASVYTTIPISSTEMISRSFHNLSVFLSVRRRPWSEFVATDVFDKPESFDTALVRIKKNSEYFRLNYGLLVLACALASLITQPVSLVLVAGVIGLWLLLYVFREDPVFMFGDQPINDRLVLMGLVIISLLTIVFTGVFQTLMFGLGIGIIISAIHGAFRNPDGLFLNEDEAASTGFIGRGGPKFPSPSS</sequence>
<evidence type="ECO:0000256" key="5">
    <source>
        <dbReference type="ARBA" id="ARBA00022989"/>
    </source>
</evidence>
<dbReference type="Pfam" id="PF03208">
    <property type="entry name" value="PRA1"/>
    <property type="match status" value="1"/>
</dbReference>
<dbReference type="GO" id="GO:0016020">
    <property type="term" value="C:membrane"/>
    <property type="evidence" value="ECO:0007669"/>
    <property type="project" value="UniProtKB-SubCell"/>
</dbReference>
<dbReference type="OMA" id="LFFFRED"/>
<dbReference type="GO" id="GO:0005794">
    <property type="term" value="C:Golgi apparatus"/>
    <property type="evidence" value="ECO:0007669"/>
    <property type="project" value="TreeGrafter"/>
</dbReference>
<evidence type="ECO:0000313" key="9">
    <source>
        <dbReference type="Proteomes" id="UP000316621"/>
    </source>
</evidence>
<dbReference type="AlphaFoldDB" id="A0A4Y7JZ86"/>
<feature type="transmembrane region" description="Helical" evidence="7">
    <location>
        <begin position="120"/>
        <end position="152"/>
    </location>
</feature>
<reference evidence="8 9" key="1">
    <citation type="journal article" date="2018" name="Science">
        <title>The opium poppy genome and morphinan production.</title>
        <authorList>
            <person name="Guo L."/>
            <person name="Winzer T."/>
            <person name="Yang X."/>
            <person name="Li Y."/>
            <person name="Ning Z."/>
            <person name="He Z."/>
            <person name="Teodor R."/>
            <person name="Lu Y."/>
            <person name="Bowser T.A."/>
            <person name="Graham I.A."/>
            <person name="Ye K."/>
        </authorList>
    </citation>
    <scope>NUCLEOTIDE SEQUENCE [LARGE SCALE GENOMIC DNA]</scope>
    <source>
        <strain evidence="9">cv. HN1</strain>
        <tissue evidence="8">Leaves</tissue>
    </source>
</reference>
<protein>
    <recommendedName>
        <fullName evidence="7">PRA1 family protein</fullName>
    </recommendedName>
</protein>
<evidence type="ECO:0000256" key="6">
    <source>
        <dbReference type="ARBA" id="ARBA00023136"/>
    </source>
</evidence>
<keyword evidence="9" id="KW-1185">Reference proteome</keyword>
<evidence type="ECO:0000256" key="3">
    <source>
        <dbReference type="ARBA" id="ARBA00006483"/>
    </source>
</evidence>
<organism evidence="8 9">
    <name type="scientific">Papaver somniferum</name>
    <name type="common">Opium poppy</name>
    <dbReference type="NCBI Taxonomy" id="3469"/>
    <lineage>
        <taxon>Eukaryota</taxon>
        <taxon>Viridiplantae</taxon>
        <taxon>Streptophyta</taxon>
        <taxon>Embryophyta</taxon>
        <taxon>Tracheophyta</taxon>
        <taxon>Spermatophyta</taxon>
        <taxon>Magnoliopsida</taxon>
        <taxon>Ranunculales</taxon>
        <taxon>Papaveraceae</taxon>
        <taxon>Papaveroideae</taxon>
        <taxon>Papaver</taxon>
    </lineage>
</organism>
<dbReference type="GO" id="GO:0005783">
    <property type="term" value="C:endoplasmic reticulum"/>
    <property type="evidence" value="ECO:0007669"/>
    <property type="project" value="TreeGrafter"/>
</dbReference>